<feature type="region of interest" description="Disordered" evidence="1">
    <location>
        <begin position="1"/>
        <end position="25"/>
    </location>
</feature>
<dbReference type="OrthoDB" id="2589819at2759"/>
<dbReference type="Pfam" id="PF14328">
    <property type="entry name" value="DUF4385"/>
    <property type="match status" value="1"/>
</dbReference>
<dbReference type="EMBL" id="MUNK01000074">
    <property type="protein sequence ID" value="OTA33498.1"/>
    <property type="molecule type" value="Genomic_DNA"/>
</dbReference>
<dbReference type="InParanoid" id="A0A1Z5TBZ7"/>
<accession>A0A1Z5TBZ7</accession>
<gene>
    <name evidence="2" type="ORF">BTJ68_06484</name>
</gene>
<keyword evidence="3" id="KW-1185">Reference proteome</keyword>
<comment type="caution">
    <text evidence="2">The sequence shown here is derived from an EMBL/GenBank/DDBJ whole genome shotgun (WGS) entry which is preliminary data.</text>
</comment>
<proteinExistence type="predicted"/>
<dbReference type="VEuPathDB" id="FungiDB:BTJ68_06484"/>
<feature type="region of interest" description="Disordered" evidence="1">
    <location>
        <begin position="181"/>
        <end position="217"/>
    </location>
</feature>
<protein>
    <recommendedName>
        <fullName evidence="4">DUF4385 domain-containing protein</fullName>
    </recommendedName>
</protein>
<reference evidence="2 3" key="1">
    <citation type="submission" date="2017-01" db="EMBL/GenBank/DDBJ databases">
        <title>The recent genome duplication of the halophilic yeast Hortaea werneckii: insights from long-read sequencing.</title>
        <authorList>
            <person name="Sinha S."/>
            <person name="Flibotte S."/>
            <person name="Neira M."/>
            <person name="Lenassi M."/>
            <person name="Gostincar C."/>
            <person name="Stajich J.E."/>
            <person name="Nislow C.E."/>
        </authorList>
    </citation>
    <scope>NUCLEOTIDE SEQUENCE [LARGE SCALE GENOMIC DNA]</scope>
    <source>
        <strain evidence="2 3">EXF-2000</strain>
    </source>
</reference>
<dbReference type="Proteomes" id="UP000194280">
    <property type="component" value="Unassembled WGS sequence"/>
</dbReference>
<name>A0A1Z5TBZ7_HORWE</name>
<organism evidence="2 3">
    <name type="scientific">Hortaea werneckii EXF-2000</name>
    <dbReference type="NCBI Taxonomy" id="1157616"/>
    <lineage>
        <taxon>Eukaryota</taxon>
        <taxon>Fungi</taxon>
        <taxon>Dikarya</taxon>
        <taxon>Ascomycota</taxon>
        <taxon>Pezizomycotina</taxon>
        <taxon>Dothideomycetes</taxon>
        <taxon>Dothideomycetidae</taxon>
        <taxon>Mycosphaerellales</taxon>
        <taxon>Teratosphaeriaceae</taxon>
        <taxon>Hortaea</taxon>
    </lineage>
</organism>
<evidence type="ECO:0008006" key="4">
    <source>
        <dbReference type="Google" id="ProtNLM"/>
    </source>
</evidence>
<feature type="region of interest" description="Disordered" evidence="1">
    <location>
        <begin position="105"/>
        <end position="142"/>
    </location>
</feature>
<feature type="compositionally biased region" description="Basic and acidic residues" evidence="1">
    <location>
        <begin position="197"/>
        <end position="211"/>
    </location>
</feature>
<sequence length="217" mass="25220">MAPKKSRNDNAPKSFDPTHLSTPSLDSKTLRMSYKIARGEQGVLTFEPYKSILLPYWRFKTASIAEESSQTLWKAFQHYVKAGDFVGADMARKFIQMGMTRAKRYANHKGGKKYDRSERQVEKEGGSRTELDKSESHDGRDEKLKASEIFKEVWRGCFSHERFLELRSQFLYEQSGWNRLQKEAKQKAEQEPAATSDKVKGEVKSEEDWTSWKKQHL</sequence>
<feature type="compositionally biased region" description="Basic and acidic residues" evidence="1">
    <location>
        <begin position="181"/>
        <end position="190"/>
    </location>
</feature>
<evidence type="ECO:0000313" key="3">
    <source>
        <dbReference type="Proteomes" id="UP000194280"/>
    </source>
</evidence>
<dbReference type="AlphaFoldDB" id="A0A1Z5TBZ7"/>
<evidence type="ECO:0000313" key="2">
    <source>
        <dbReference type="EMBL" id="OTA33498.1"/>
    </source>
</evidence>
<evidence type="ECO:0000256" key="1">
    <source>
        <dbReference type="SAM" id="MobiDB-lite"/>
    </source>
</evidence>
<feature type="compositionally biased region" description="Basic and acidic residues" evidence="1">
    <location>
        <begin position="1"/>
        <end position="10"/>
    </location>
</feature>
<feature type="compositionally biased region" description="Basic and acidic residues" evidence="1">
    <location>
        <begin position="112"/>
        <end position="142"/>
    </location>
</feature>
<dbReference type="InterPro" id="IPR025494">
    <property type="entry name" value="DUF4385"/>
</dbReference>